<dbReference type="Pfam" id="PF00083">
    <property type="entry name" value="Sugar_tr"/>
    <property type="match status" value="1"/>
</dbReference>
<evidence type="ECO:0000256" key="6">
    <source>
        <dbReference type="ARBA" id="ARBA00022989"/>
    </source>
</evidence>
<dbReference type="PANTHER" id="PTHR48021:SF33">
    <property type="entry name" value="AT22075P-RELATED"/>
    <property type="match status" value="1"/>
</dbReference>
<feature type="transmembrane region" description="Helical" evidence="9">
    <location>
        <begin position="14"/>
        <end position="36"/>
    </location>
</feature>
<feature type="transmembrane region" description="Helical" evidence="9">
    <location>
        <begin position="388"/>
        <end position="408"/>
    </location>
</feature>
<dbReference type="OrthoDB" id="9872501at2759"/>
<feature type="transmembrane region" description="Helical" evidence="9">
    <location>
        <begin position="414"/>
        <end position="438"/>
    </location>
</feature>
<dbReference type="GO" id="GO:0022857">
    <property type="term" value="F:transmembrane transporter activity"/>
    <property type="evidence" value="ECO:0007669"/>
    <property type="project" value="InterPro"/>
</dbReference>
<feature type="transmembrane region" description="Helical" evidence="9">
    <location>
        <begin position="173"/>
        <end position="190"/>
    </location>
</feature>
<comment type="subcellular location">
    <subcellularLocation>
        <location evidence="1">Cell membrane</location>
        <topology evidence="1">Multi-pass membrane protein</topology>
    </subcellularLocation>
</comment>
<dbReference type="Proteomes" id="UP000494256">
    <property type="component" value="Unassembled WGS sequence"/>
</dbReference>
<keyword evidence="5 9" id="KW-0812">Transmembrane</keyword>
<feature type="transmembrane region" description="Helical" evidence="9">
    <location>
        <begin position="322"/>
        <end position="345"/>
    </location>
</feature>
<evidence type="ECO:0000256" key="8">
    <source>
        <dbReference type="ARBA" id="ARBA00023180"/>
    </source>
</evidence>
<dbReference type="InterPro" id="IPR003663">
    <property type="entry name" value="Sugar/inositol_transpt"/>
</dbReference>
<dbReference type="InterPro" id="IPR005828">
    <property type="entry name" value="MFS_sugar_transport-like"/>
</dbReference>
<keyword evidence="6 9" id="KW-1133">Transmembrane helix</keyword>
<dbReference type="InterPro" id="IPR036259">
    <property type="entry name" value="MFS_trans_sf"/>
</dbReference>
<comment type="caution">
    <text evidence="11">The sequence shown here is derived from an EMBL/GenBank/DDBJ whole genome shotgun (WGS) entry which is preliminary data.</text>
</comment>
<feature type="transmembrane region" description="Helical" evidence="9">
    <location>
        <begin position="262"/>
        <end position="281"/>
    </location>
</feature>
<evidence type="ECO:0000256" key="5">
    <source>
        <dbReference type="ARBA" id="ARBA00022692"/>
    </source>
</evidence>
<evidence type="ECO:0000313" key="12">
    <source>
        <dbReference type="Proteomes" id="UP000494256"/>
    </source>
</evidence>
<feature type="transmembrane region" description="Helical" evidence="9">
    <location>
        <begin position="145"/>
        <end position="167"/>
    </location>
</feature>
<dbReference type="SUPFAM" id="SSF103473">
    <property type="entry name" value="MFS general substrate transporter"/>
    <property type="match status" value="1"/>
</dbReference>
<feature type="domain" description="Major facilitator superfamily (MFS) profile" evidence="10">
    <location>
        <begin position="16"/>
        <end position="442"/>
    </location>
</feature>
<evidence type="ECO:0000256" key="9">
    <source>
        <dbReference type="SAM" id="Phobius"/>
    </source>
</evidence>
<dbReference type="EMBL" id="CADEBD010000286">
    <property type="protein sequence ID" value="CAB3229739.1"/>
    <property type="molecule type" value="Genomic_DNA"/>
</dbReference>
<dbReference type="PRINTS" id="PR00171">
    <property type="entry name" value="SUGRTRNSPORT"/>
</dbReference>
<feature type="transmembrane region" description="Helical" evidence="9">
    <location>
        <begin position="87"/>
        <end position="106"/>
    </location>
</feature>
<dbReference type="PANTHER" id="PTHR48021">
    <property type="match status" value="1"/>
</dbReference>
<reference evidence="11 12" key="1">
    <citation type="submission" date="2020-04" db="EMBL/GenBank/DDBJ databases">
        <authorList>
            <person name="Wallbank WR R."/>
            <person name="Pardo Diaz C."/>
            <person name="Kozak K."/>
            <person name="Martin S."/>
            <person name="Jiggins C."/>
            <person name="Moest M."/>
            <person name="Warren A I."/>
            <person name="Byers J.R.P. K."/>
            <person name="Montejo-Kovacevich G."/>
            <person name="Yen C E."/>
        </authorList>
    </citation>
    <scope>NUCLEOTIDE SEQUENCE [LARGE SCALE GENOMIC DNA]</scope>
</reference>
<evidence type="ECO:0000256" key="1">
    <source>
        <dbReference type="ARBA" id="ARBA00004651"/>
    </source>
</evidence>
<proteinExistence type="predicted"/>
<keyword evidence="2" id="KW-0813">Transport</keyword>
<evidence type="ECO:0000256" key="4">
    <source>
        <dbReference type="ARBA" id="ARBA00022597"/>
    </source>
</evidence>
<keyword evidence="4" id="KW-0762">Sugar transport</keyword>
<dbReference type="InterPro" id="IPR005829">
    <property type="entry name" value="Sugar_transporter_CS"/>
</dbReference>
<keyword evidence="7 9" id="KW-0472">Membrane</keyword>
<dbReference type="AlphaFoldDB" id="A0A8S0ZB30"/>
<sequence>MDRRKNESSAKRQILTALIATIPTFTYGIQIGWLSPMGPLLKSDSTPAQAPLTDKHISWMAAALPLAGIAGIPFFSYASDRFGRKICVILVSVLSCISWTMKLTAIMPATLIIARVIAGLAAGGCFVVVPVYVKEISQDTLRGALGSLNMTVCKLGVIFVYAVGMAASYKLNQVVYLAVSGIHVVLFCFMPESPNYLLKIGKEKKAVRTIAWLRSLSKSHKLVTEELHKLKEEQIQFDAMARVPLLSVVQDRTTFSALRMTLMLMAMQTLSGCFALMNYAADVFQRAGTEWRPNTLALFMGSLQLAGSFFTTVSIEKFGRKIPLACSSLVVSVCMTTLATCFLLGKGIVTWLPVTAVCVCILAYGAGLAPVPLVIMAEVFPFQVRARMAGASMAFSFFCSSMTVLFYTPVADQFGAYVVFYSFAAVTFFGVVYTVLWVPETKGKSLEEIHKYWKKTEPVFV</sequence>
<dbReference type="Gene3D" id="1.20.1250.20">
    <property type="entry name" value="MFS general substrate transporter like domains"/>
    <property type="match status" value="1"/>
</dbReference>
<feature type="transmembrane region" description="Helical" evidence="9">
    <location>
        <begin position="112"/>
        <end position="133"/>
    </location>
</feature>
<dbReference type="GO" id="GO:0005886">
    <property type="term" value="C:plasma membrane"/>
    <property type="evidence" value="ECO:0007669"/>
    <property type="project" value="UniProtKB-SubCell"/>
</dbReference>
<keyword evidence="8" id="KW-0325">Glycoprotein</keyword>
<name>A0A8S0ZB30_ARCPL</name>
<feature type="transmembrane region" description="Helical" evidence="9">
    <location>
        <begin position="351"/>
        <end position="376"/>
    </location>
</feature>
<evidence type="ECO:0000259" key="10">
    <source>
        <dbReference type="PROSITE" id="PS50850"/>
    </source>
</evidence>
<feature type="transmembrane region" description="Helical" evidence="9">
    <location>
        <begin position="56"/>
        <end position="75"/>
    </location>
</feature>
<dbReference type="PROSITE" id="PS00217">
    <property type="entry name" value="SUGAR_TRANSPORT_2"/>
    <property type="match status" value="1"/>
</dbReference>
<keyword evidence="3" id="KW-1003">Cell membrane</keyword>
<evidence type="ECO:0000256" key="2">
    <source>
        <dbReference type="ARBA" id="ARBA00022448"/>
    </source>
</evidence>
<dbReference type="InterPro" id="IPR050549">
    <property type="entry name" value="MFS_Trehalose_Transporter"/>
</dbReference>
<evidence type="ECO:0000256" key="3">
    <source>
        <dbReference type="ARBA" id="ARBA00022475"/>
    </source>
</evidence>
<dbReference type="InterPro" id="IPR020846">
    <property type="entry name" value="MFS_dom"/>
</dbReference>
<dbReference type="PROSITE" id="PS50850">
    <property type="entry name" value="MFS"/>
    <property type="match status" value="1"/>
</dbReference>
<organism evidence="11 12">
    <name type="scientific">Arctia plantaginis</name>
    <name type="common">Wood tiger moth</name>
    <name type="synonym">Phalaena plantaginis</name>
    <dbReference type="NCBI Taxonomy" id="874455"/>
    <lineage>
        <taxon>Eukaryota</taxon>
        <taxon>Metazoa</taxon>
        <taxon>Ecdysozoa</taxon>
        <taxon>Arthropoda</taxon>
        <taxon>Hexapoda</taxon>
        <taxon>Insecta</taxon>
        <taxon>Pterygota</taxon>
        <taxon>Neoptera</taxon>
        <taxon>Endopterygota</taxon>
        <taxon>Lepidoptera</taxon>
        <taxon>Glossata</taxon>
        <taxon>Ditrysia</taxon>
        <taxon>Noctuoidea</taxon>
        <taxon>Erebidae</taxon>
        <taxon>Arctiinae</taxon>
        <taxon>Arctia</taxon>
    </lineage>
</organism>
<evidence type="ECO:0000256" key="7">
    <source>
        <dbReference type="ARBA" id="ARBA00023136"/>
    </source>
</evidence>
<protein>
    <recommendedName>
        <fullName evidence="10">Major facilitator superfamily (MFS) profile domain-containing protein</fullName>
    </recommendedName>
</protein>
<feature type="transmembrane region" description="Helical" evidence="9">
    <location>
        <begin position="296"/>
        <end position="315"/>
    </location>
</feature>
<gene>
    <name evidence="11" type="ORF">APLA_LOCUS4304</name>
</gene>
<dbReference type="FunFam" id="1.20.1250.20:FF:000218">
    <property type="entry name" value="facilitated trehalose transporter Tret1"/>
    <property type="match status" value="1"/>
</dbReference>
<evidence type="ECO:0000313" key="11">
    <source>
        <dbReference type="EMBL" id="CAB3229739.1"/>
    </source>
</evidence>
<accession>A0A8S0ZB30</accession>